<evidence type="ECO:0000313" key="7">
    <source>
        <dbReference type="EMBL" id="TDL90430.1"/>
    </source>
</evidence>
<evidence type="ECO:0000256" key="3">
    <source>
        <dbReference type="ARBA" id="ARBA00022692"/>
    </source>
</evidence>
<evidence type="ECO:0000256" key="4">
    <source>
        <dbReference type="ARBA" id="ARBA00022989"/>
    </source>
</evidence>
<proteinExistence type="predicted"/>
<feature type="transmembrane region" description="Helical" evidence="6">
    <location>
        <begin position="355"/>
        <end position="374"/>
    </location>
</feature>
<dbReference type="CDD" id="cd13963">
    <property type="entry name" value="PT_UbiA_2"/>
    <property type="match status" value="1"/>
</dbReference>
<dbReference type="NCBIfam" id="NF006088">
    <property type="entry name" value="PRK08238.1"/>
    <property type="match status" value="1"/>
</dbReference>
<dbReference type="Proteomes" id="UP000294562">
    <property type="component" value="Unassembled WGS sequence"/>
</dbReference>
<dbReference type="Gene3D" id="1.10.357.140">
    <property type="entry name" value="UbiA prenyltransferase"/>
    <property type="match status" value="1"/>
</dbReference>
<dbReference type="InterPro" id="IPR023214">
    <property type="entry name" value="HAD_sf"/>
</dbReference>
<keyword evidence="3 6" id="KW-0812">Transmembrane</keyword>
<feature type="transmembrane region" description="Helical" evidence="6">
    <location>
        <begin position="215"/>
        <end position="248"/>
    </location>
</feature>
<feature type="transmembrane region" description="Helical" evidence="6">
    <location>
        <begin position="430"/>
        <end position="453"/>
    </location>
</feature>
<evidence type="ECO:0000256" key="5">
    <source>
        <dbReference type="ARBA" id="ARBA00023136"/>
    </source>
</evidence>
<keyword evidence="2" id="KW-1003">Cell membrane</keyword>
<accession>A0A4R6B1H5</accession>
<protein>
    <submittedName>
        <fullName evidence="7">UbiA family prenyltransferase</fullName>
    </submittedName>
</protein>
<dbReference type="InterPro" id="IPR039653">
    <property type="entry name" value="Prenyltransferase"/>
</dbReference>
<feature type="transmembrane region" description="Helical" evidence="6">
    <location>
        <begin position="37"/>
        <end position="55"/>
    </location>
</feature>
<dbReference type="AlphaFoldDB" id="A0A4R6B1H5"/>
<keyword evidence="7" id="KW-0808">Transferase</keyword>
<dbReference type="InterPro" id="IPR000537">
    <property type="entry name" value="UbiA_prenyltransferase"/>
</dbReference>
<dbReference type="GO" id="GO:0009247">
    <property type="term" value="P:glycolipid biosynthetic process"/>
    <property type="evidence" value="ECO:0007669"/>
    <property type="project" value="TreeGrafter"/>
</dbReference>
<dbReference type="OrthoDB" id="9803632at2"/>
<keyword evidence="4 6" id="KW-1133">Transmembrane helix</keyword>
<name>A0A4R6B1H5_9RHOB</name>
<dbReference type="Pfam" id="PF01040">
    <property type="entry name" value="UbiA"/>
    <property type="match status" value="1"/>
</dbReference>
<evidence type="ECO:0000256" key="6">
    <source>
        <dbReference type="SAM" id="Phobius"/>
    </source>
</evidence>
<reference evidence="7 8" key="1">
    <citation type="submission" date="2019-03" db="EMBL/GenBank/DDBJ databases">
        <title>Rhodobacteraceae bacterium SM1902, a new member of the family Rhodobacteraceae isolated from Yantai.</title>
        <authorList>
            <person name="Sun Y."/>
        </authorList>
    </citation>
    <scope>NUCLEOTIDE SEQUENCE [LARGE SCALE GENOMIC DNA]</scope>
    <source>
        <strain evidence="7 8">SM1902</strain>
    </source>
</reference>
<keyword evidence="5 6" id="KW-0472">Membrane</keyword>
<dbReference type="GO" id="GO:0016765">
    <property type="term" value="F:transferase activity, transferring alkyl or aryl (other than methyl) groups"/>
    <property type="evidence" value="ECO:0007669"/>
    <property type="project" value="InterPro"/>
</dbReference>
<dbReference type="PANTHER" id="PTHR11048:SF5">
    <property type="entry name" value="DECAPRENYL-PHOSPHATE PHOSPHORIBOSYLTRANSFERASE"/>
    <property type="match status" value="1"/>
</dbReference>
<evidence type="ECO:0000256" key="2">
    <source>
        <dbReference type="ARBA" id="ARBA00022475"/>
    </source>
</evidence>
<feature type="transmembrane region" description="Helical" evidence="6">
    <location>
        <begin position="287"/>
        <end position="314"/>
    </location>
</feature>
<organism evidence="7 8">
    <name type="scientific">Meridianimarinicoccus aquatilis</name>
    <dbReference type="NCBI Taxonomy" id="2552766"/>
    <lineage>
        <taxon>Bacteria</taxon>
        <taxon>Pseudomonadati</taxon>
        <taxon>Pseudomonadota</taxon>
        <taxon>Alphaproteobacteria</taxon>
        <taxon>Rhodobacterales</taxon>
        <taxon>Paracoccaceae</taxon>
        <taxon>Meridianimarinicoccus</taxon>
    </lineage>
</organism>
<comment type="subcellular location">
    <subcellularLocation>
        <location evidence="1">Membrane</location>
        <topology evidence="1">Multi-pass membrane protein</topology>
    </subcellularLocation>
</comment>
<comment type="caution">
    <text evidence="7">The sequence shown here is derived from an EMBL/GenBank/DDBJ whole genome shotgun (WGS) entry which is preliminary data.</text>
</comment>
<sequence>MVEYGVNRLSGKKDVPAVPLIVDLDGTLTRTDTTYELLILFLKKFPLTGWLRVLLWRKRGLAKMKAQLVAHVGERFDETTLPYTTALLESPVYAEAEHRVLVSGAQRDVVENVAKHVGDFESFVGTGEGRNLTSRTKADYLVATYPDGFDYIGNSSEDLSVWKKARKSYAVNATSSVLEKAKSENISLEVLVPRFPQRASFIKEMRLHQWAKNTLLFVVPALNLAALTPLAILGLLGIFVAFGLVASATYVLNDLLDLQEDRKHHSKSKRPLAAGVLDVKNGIIGTVGLFVIGMALALLINPGVSLLILIYAAVSLSYSLYFKRLVILDAIVLAFLFCWRILVGGVVIGQSANEWFMTAVGAFFLSLAFGKRCIELERRRTIDAKGPDVQMLGRGYVGRDLPVVMSLGIVSGLIAPVIVLIYVFLSGSSIVNHITSASALAVLLCYWISRFWILVNRGAVHDDPIIFALKDKVSFILLVAMAVILVVEQAT</sequence>
<evidence type="ECO:0000313" key="8">
    <source>
        <dbReference type="Proteomes" id="UP000294562"/>
    </source>
</evidence>
<dbReference type="GO" id="GO:0005886">
    <property type="term" value="C:plasma membrane"/>
    <property type="evidence" value="ECO:0007669"/>
    <property type="project" value="TreeGrafter"/>
</dbReference>
<dbReference type="EMBL" id="SMZO01000009">
    <property type="protein sequence ID" value="TDL90430.1"/>
    <property type="molecule type" value="Genomic_DNA"/>
</dbReference>
<dbReference type="PANTHER" id="PTHR11048">
    <property type="entry name" value="PRENYLTRANSFERASES"/>
    <property type="match status" value="1"/>
</dbReference>
<feature type="transmembrane region" description="Helical" evidence="6">
    <location>
        <begin position="326"/>
        <end position="349"/>
    </location>
</feature>
<keyword evidence="8" id="KW-1185">Reference proteome</keyword>
<feature type="transmembrane region" description="Helical" evidence="6">
    <location>
        <begin position="473"/>
        <end position="490"/>
    </location>
</feature>
<dbReference type="InterPro" id="IPR044878">
    <property type="entry name" value="UbiA_sf"/>
</dbReference>
<evidence type="ECO:0000256" key="1">
    <source>
        <dbReference type="ARBA" id="ARBA00004141"/>
    </source>
</evidence>
<feature type="transmembrane region" description="Helical" evidence="6">
    <location>
        <begin position="401"/>
        <end position="424"/>
    </location>
</feature>
<dbReference type="Gene3D" id="3.40.50.1000">
    <property type="entry name" value="HAD superfamily/HAD-like"/>
    <property type="match status" value="1"/>
</dbReference>
<dbReference type="InterPro" id="IPR036412">
    <property type="entry name" value="HAD-like_sf"/>
</dbReference>
<gene>
    <name evidence="7" type="ORF">E2L05_05760</name>
</gene>
<dbReference type="SUPFAM" id="SSF56784">
    <property type="entry name" value="HAD-like"/>
    <property type="match status" value="1"/>
</dbReference>